<evidence type="ECO:0000256" key="1">
    <source>
        <dbReference type="ARBA" id="ARBA00004141"/>
    </source>
</evidence>
<dbReference type="InterPro" id="IPR052244">
    <property type="entry name" value="Choline_transporter"/>
</dbReference>
<dbReference type="Gene3D" id="1.20.1730.10">
    <property type="entry name" value="Sodium/glucose cotransporter"/>
    <property type="match status" value="1"/>
</dbReference>
<reference evidence="16" key="1">
    <citation type="submission" date="2013-04" db="EMBL/GenBank/DDBJ databases">
        <authorList>
            <person name="Qu J."/>
            <person name="Murali S.C."/>
            <person name="Bandaranaike D."/>
            <person name="Bellair M."/>
            <person name="Blankenburg K."/>
            <person name="Chao H."/>
            <person name="Dinh H."/>
            <person name="Doddapaneni H."/>
            <person name="Downs B."/>
            <person name="Dugan-Rocha S."/>
            <person name="Elkadiri S."/>
            <person name="Gnanaolivu R.D."/>
            <person name="Hernandez B."/>
            <person name="Javaid M."/>
            <person name="Jayaseelan J.C."/>
            <person name="Lee S."/>
            <person name="Li M."/>
            <person name="Ming W."/>
            <person name="Munidasa M."/>
            <person name="Muniz J."/>
            <person name="Nguyen L."/>
            <person name="Ongeri F."/>
            <person name="Osuji N."/>
            <person name="Pu L.-L."/>
            <person name="Puazo M."/>
            <person name="Qu C."/>
            <person name="Quiroz J."/>
            <person name="Raj R."/>
            <person name="Weissenberger G."/>
            <person name="Xin Y."/>
            <person name="Zou X."/>
            <person name="Han Y."/>
            <person name="Richards S."/>
            <person name="Worley K."/>
            <person name="Muzny D."/>
            <person name="Gibbs R."/>
        </authorList>
    </citation>
    <scope>NUCLEOTIDE SEQUENCE</scope>
    <source>
        <strain evidence="16">Sampled in the wild</strain>
    </source>
</reference>
<evidence type="ECO:0000256" key="2">
    <source>
        <dbReference type="ARBA" id="ARBA00006434"/>
    </source>
</evidence>
<evidence type="ECO:0000256" key="9">
    <source>
        <dbReference type="ARBA" id="ARBA00023065"/>
    </source>
</evidence>
<dbReference type="PANTHER" id="PTHR45897">
    <property type="entry name" value="HIGH-AFFINITY CHOLINE TRANSPORTER 1"/>
    <property type="match status" value="1"/>
</dbReference>
<dbReference type="Proteomes" id="UP000792457">
    <property type="component" value="Unassembled WGS sequence"/>
</dbReference>
<feature type="transmembrane region" description="Helical" evidence="15">
    <location>
        <begin position="39"/>
        <end position="58"/>
    </location>
</feature>
<evidence type="ECO:0000256" key="10">
    <source>
        <dbReference type="ARBA" id="ARBA00023136"/>
    </source>
</evidence>
<feature type="compositionally biased region" description="Basic and acidic residues" evidence="14">
    <location>
        <begin position="474"/>
        <end position="483"/>
    </location>
</feature>
<evidence type="ECO:0000256" key="12">
    <source>
        <dbReference type="ARBA" id="ARBA00023201"/>
    </source>
</evidence>
<evidence type="ECO:0000256" key="13">
    <source>
        <dbReference type="RuleBase" id="RU362091"/>
    </source>
</evidence>
<evidence type="ECO:0000256" key="5">
    <source>
        <dbReference type="ARBA" id="ARBA00022847"/>
    </source>
</evidence>
<proteinExistence type="inferred from homology"/>
<keyword evidence="5" id="KW-0769">Symport</keyword>
<evidence type="ECO:0000313" key="16">
    <source>
        <dbReference type="EMBL" id="KAG8228031.1"/>
    </source>
</evidence>
<dbReference type="PANTHER" id="PTHR45897:SF4">
    <property type="entry name" value="HIGH-AFFINITY CHOLINE TRANSPORTER 1"/>
    <property type="match status" value="1"/>
</dbReference>
<feature type="transmembrane region" description="Helical" evidence="15">
    <location>
        <begin position="200"/>
        <end position="225"/>
    </location>
</feature>
<keyword evidence="11" id="KW-0325">Glycoprotein</keyword>
<feature type="transmembrane region" description="Helical" evidence="15">
    <location>
        <begin position="246"/>
        <end position="267"/>
    </location>
</feature>
<evidence type="ECO:0000256" key="14">
    <source>
        <dbReference type="SAM" id="MobiDB-lite"/>
    </source>
</evidence>
<evidence type="ECO:0000256" key="6">
    <source>
        <dbReference type="ARBA" id="ARBA00022979"/>
    </source>
</evidence>
<keyword evidence="3" id="KW-0813">Transport</keyword>
<dbReference type="Pfam" id="PF00474">
    <property type="entry name" value="SSF"/>
    <property type="match status" value="1"/>
</dbReference>
<comment type="similarity">
    <text evidence="2 13">Belongs to the sodium:solute symporter (SSF) (TC 2.A.21) family.</text>
</comment>
<dbReference type="InterPro" id="IPR038377">
    <property type="entry name" value="Na/Glc_symporter_sf"/>
</dbReference>
<keyword evidence="8" id="KW-0915">Sodium</keyword>
<keyword evidence="10 15" id="KW-0472">Membrane</keyword>
<dbReference type="OrthoDB" id="546820at2759"/>
<keyword evidence="12" id="KW-0739">Sodium transport</keyword>
<feature type="transmembrane region" description="Helical" evidence="15">
    <location>
        <begin position="65"/>
        <end position="84"/>
    </location>
</feature>
<comment type="subcellular location">
    <subcellularLocation>
        <location evidence="1">Membrane</location>
        <topology evidence="1">Multi-pass membrane protein</topology>
    </subcellularLocation>
</comment>
<keyword evidence="6" id="KW-0530">Neurotransmitter biosynthesis</keyword>
<feature type="transmembrane region" description="Helical" evidence="15">
    <location>
        <begin position="107"/>
        <end position="124"/>
    </location>
</feature>
<evidence type="ECO:0000313" key="17">
    <source>
        <dbReference type="Proteomes" id="UP000792457"/>
    </source>
</evidence>
<keyword evidence="4 15" id="KW-0812">Transmembrane</keyword>
<keyword evidence="7 15" id="KW-1133">Transmembrane helix</keyword>
<reference evidence="16" key="2">
    <citation type="submission" date="2017-10" db="EMBL/GenBank/DDBJ databases">
        <title>Ladona fulva Genome sequencing and assembly.</title>
        <authorList>
            <person name="Murali S."/>
            <person name="Richards S."/>
            <person name="Bandaranaike D."/>
            <person name="Bellair M."/>
            <person name="Blankenburg K."/>
            <person name="Chao H."/>
            <person name="Dinh H."/>
            <person name="Doddapaneni H."/>
            <person name="Dugan-Rocha S."/>
            <person name="Elkadiri S."/>
            <person name="Gnanaolivu R."/>
            <person name="Hernandez B."/>
            <person name="Skinner E."/>
            <person name="Javaid M."/>
            <person name="Lee S."/>
            <person name="Li M."/>
            <person name="Ming W."/>
            <person name="Munidasa M."/>
            <person name="Muniz J."/>
            <person name="Nguyen L."/>
            <person name="Hughes D."/>
            <person name="Osuji N."/>
            <person name="Pu L.-L."/>
            <person name="Puazo M."/>
            <person name="Qu C."/>
            <person name="Quiroz J."/>
            <person name="Raj R."/>
            <person name="Weissenberger G."/>
            <person name="Xin Y."/>
            <person name="Zou X."/>
            <person name="Han Y."/>
            <person name="Worley K."/>
            <person name="Muzny D."/>
            <person name="Gibbs R."/>
        </authorList>
    </citation>
    <scope>NUCLEOTIDE SEQUENCE</scope>
    <source>
        <strain evidence="16">Sampled in the wild</strain>
    </source>
</reference>
<dbReference type="InterPro" id="IPR001734">
    <property type="entry name" value="Na/solute_symporter"/>
</dbReference>
<evidence type="ECO:0000256" key="15">
    <source>
        <dbReference type="SAM" id="Phobius"/>
    </source>
</evidence>
<keyword evidence="9" id="KW-0406">Ion transport</keyword>
<dbReference type="EMBL" id="KZ308356">
    <property type="protein sequence ID" value="KAG8228031.1"/>
    <property type="molecule type" value="Genomic_DNA"/>
</dbReference>
<feature type="transmembrane region" description="Helical" evidence="15">
    <location>
        <begin position="273"/>
        <end position="296"/>
    </location>
</feature>
<sequence>MGRRGLYQRHGRDVLHVWVGVVPGACSSLVVILELNNTVSIIISAVFAAAYTVAGGFYSVTYTDVLQLLCIALGLSISAPFAYYHDSVSRENLKSIDWLGKIEPMDSGVWIDNMLLLIFGGIPWQGYFQRILSMKSTGVAKGLSLGAFFGCLLMAIPSAFIGIIARGTDWSTVEGYNRNLTSADAGIVLPLSLRYLTPEWVSFFGLGAVSAAVMSSADSSILASSAMFSRNIYKLAIRPKASDRELLWVLRMAVIVVTTLATLTALTVSSVYYLSYLCSDLVYVVLFPQLFLVLFWSKGVNTYGCLACYAVGFTLRLLGGEEGLGIPAGIRYPFYDDVAKVQKFPFRTTAMLCAMFTHVIVSKLARYLFESRIIDPVRYDVLGAFYNLLHNAKKPMGMGAIARRKGNEDTNEILDFYRVGDPSSVSVISGGAANPTMDVVEKISSEGVAVNNASGVLANGVAKDLNKRLASPENARKEGRETPAADGEFIPVNDEISKF</sequence>
<keyword evidence="17" id="KW-1185">Reference proteome</keyword>
<feature type="transmembrane region" description="Helical" evidence="15">
    <location>
        <begin position="14"/>
        <end position="33"/>
    </location>
</feature>
<dbReference type="AlphaFoldDB" id="A0A8K0K480"/>
<dbReference type="GO" id="GO:0005307">
    <property type="term" value="F:choline:sodium symporter activity"/>
    <property type="evidence" value="ECO:0007669"/>
    <property type="project" value="TreeGrafter"/>
</dbReference>
<protein>
    <recommendedName>
        <fullName evidence="18">High-affinity choline transporter 1</fullName>
    </recommendedName>
</protein>
<gene>
    <name evidence="16" type="ORF">J437_LFUL003667</name>
</gene>
<feature type="transmembrane region" description="Helical" evidence="15">
    <location>
        <begin position="145"/>
        <end position="165"/>
    </location>
</feature>
<comment type="caution">
    <text evidence="16">The sequence shown here is derived from an EMBL/GenBank/DDBJ whole genome shotgun (WGS) entry which is preliminary data.</text>
</comment>
<evidence type="ECO:0000256" key="11">
    <source>
        <dbReference type="ARBA" id="ARBA00023180"/>
    </source>
</evidence>
<name>A0A8K0K480_LADFU</name>
<dbReference type="GO" id="GO:0005886">
    <property type="term" value="C:plasma membrane"/>
    <property type="evidence" value="ECO:0007669"/>
    <property type="project" value="TreeGrafter"/>
</dbReference>
<evidence type="ECO:0000256" key="7">
    <source>
        <dbReference type="ARBA" id="ARBA00022989"/>
    </source>
</evidence>
<feature type="region of interest" description="Disordered" evidence="14">
    <location>
        <begin position="470"/>
        <end position="499"/>
    </location>
</feature>
<evidence type="ECO:0000256" key="8">
    <source>
        <dbReference type="ARBA" id="ARBA00023053"/>
    </source>
</evidence>
<dbReference type="CDD" id="cd11474">
    <property type="entry name" value="SLC5sbd_CHT"/>
    <property type="match status" value="1"/>
</dbReference>
<dbReference type="PROSITE" id="PS50283">
    <property type="entry name" value="NA_SOLUT_SYMP_3"/>
    <property type="match status" value="1"/>
</dbReference>
<accession>A0A8K0K480</accession>
<evidence type="ECO:0008006" key="18">
    <source>
        <dbReference type="Google" id="ProtNLM"/>
    </source>
</evidence>
<organism evidence="16 17">
    <name type="scientific">Ladona fulva</name>
    <name type="common">Scarce chaser dragonfly</name>
    <name type="synonym">Libellula fulva</name>
    <dbReference type="NCBI Taxonomy" id="123851"/>
    <lineage>
        <taxon>Eukaryota</taxon>
        <taxon>Metazoa</taxon>
        <taxon>Ecdysozoa</taxon>
        <taxon>Arthropoda</taxon>
        <taxon>Hexapoda</taxon>
        <taxon>Insecta</taxon>
        <taxon>Pterygota</taxon>
        <taxon>Palaeoptera</taxon>
        <taxon>Odonata</taxon>
        <taxon>Epiprocta</taxon>
        <taxon>Anisoptera</taxon>
        <taxon>Libelluloidea</taxon>
        <taxon>Libellulidae</taxon>
        <taxon>Ladona</taxon>
    </lineage>
</organism>
<dbReference type="GO" id="GO:0008292">
    <property type="term" value="P:acetylcholine biosynthetic process"/>
    <property type="evidence" value="ECO:0007669"/>
    <property type="project" value="TreeGrafter"/>
</dbReference>
<evidence type="ECO:0000256" key="3">
    <source>
        <dbReference type="ARBA" id="ARBA00022448"/>
    </source>
</evidence>
<evidence type="ECO:0000256" key="4">
    <source>
        <dbReference type="ARBA" id="ARBA00022692"/>
    </source>
</evidence>